<dbReference type="OrthoDB" id="5413827at2759"/>
<dbReference type="EMBL" id="JABCIY010000007">
    <property type="protein sequence ID" value="KAF7197790.1"/>
    <property type="molecule type" value="Genomic_DNA"/>
</dbReference>
<sequence>MAADPLPCYFLDKIPAELRNRIYELAFAPGDEENDAGEVSLCKAKSPAKDLIMTCRQVHSEAGKMYKAEYQGYWRNTRFFVCGTEARKDRKLSML</sequence>
<evidence type="ECO:0000313" key="1">
    <source>
        <dbReference type="EMBL" id="KAF7194884.1"/>
    </source>
</evidence>
<evidence type="ECO:0000313" key="2">
    <source>
        <dbReference type="EMBL" id="KAF7197790.1"/>
    </source>
</evidence>
<comment type="caution">
    <text evidence="2">The sequence shown here is derived from an EMBL/GenBank/DDBJ whole genome shotgun (WGS) entry which is preliminary data.</text>
</comment>
<dbReference type="AlphaFoldDB" id="A0A8H6RTV5"/>
<keyword evidence="3" id="KW-1185">Reference proteome</keyword>
<name>A0A8H6RTV5_9PEZI</name>
<reference evidence="2" key="1">
    <citation type="submission" date="2020-04" db="EMBL/GenBank/DDBJ databases">
        <title>Draft genome resource of the tomato pathogen Pseudocercospora fuligena.</title>
        <authorList>
            <person name="Zaccaron A."/>
        </authorList>
    </citation>
    <scope>NUCLEOTIDE SEQUENCE</scope>
    <source>
        <strain evidence="2">PF001</strain>
    </source>
</reference>
<dbReference type="EMBL" id="JABCIY010000048">
    <property type="protein sequence ID" value="KAF7194884.1"/>
    <property type="molecule type" value="Genomic_DNA"/>
</dbReference>
<proteinExistence type="predicted"/>
<evidence type="ECO:0000313" key="3">
    <source>
        <dbReference type="Proteomes" id="UP000660729"/>
    </source>
</evidence>
<gene>
    <name evidence="2" type="ORF">HII31_00879</name>
    <name evidence="1" type="ORF">HII31_03782</name>
</gene>
<accession>A0A8H6RTV5</accession>
<organism evidence="2 3">
    <name type="scientific">Pseudocercospora fuligena</name>
    <dbReference type="NCBI Taxonomy" id="685502"/>
    <lineage>
        <taxon>Eukaryota</taxon>
        <taxon>Fungi</taxon>
        <taxon>Dikarya</taxon>
        <taxon>Ascomycota</taxon>
        <taxon>Pezizomycotina</taxon>
        <taxon>Dothideomycetes</taxon>
        <taxon>Dothideomycetidae</taxon>
        <taxon>Mycosphaerellales</taxon>
        <taxon>Mycosphaerellaceae</taxon>
        <taxon>Pseudocercospora</taxon>
    </lineage>
</organism>
<dbReference type="Proteomes" id="UP000660729">
    <property type="component" value="Unassembled WGS sequence"/>
</dbReference>
<protein>
    <submittedName>
        <fullName evidence="2">Uncharacterized protein</fullName>
    </submittedName>
</protein>